<evidence type="ECO:0000313" key="2">
    <source>
        <dbReference type="EMBL" id="MFC0315588.1"/>
    </source>
</evidence>
<dbReference type="Pfam" id="PF18029">
    <property type="entry name" value="Glyoxalase_6"/>
    <property type="match status" value="1"/>
</dbReference>
<dbReference type="Gene3D" id="3.10.180.10">
    <property type="entry name" value="2,3-Dihydroxybiphenyl 1,2-Dioxygenase, domain 1"/>
    <property type="match status" value="1"/>
</dbReference>
<evidence type="ECO:0000259" key="1">
    <source>
        <dbReference type="PROSITE" id="PS51819"/>
    </source>
</evidence>
<reference evidence="2 3" key="1">
    <citation type="submission" date="2024-09" db="EMBL/GenBank/DDBJ databases">
        <authorList>
            <person name="Sun Q."/>
            <person name="Mori K."/>
        </authorList>
    </citation>
    <scope>NUCLEOTIDE SEQUENCE [LARGE SCALE GENOMIC DNA]</scope>
    <source>
        <strain evidence="2 3">CCM 7957</strain>
    </source>
</reference>
<dbReference type="RefSeq" id="WP_382364410.1">
    <property type="nucleotide sequence ID" value="NZ_JBHLWV010000020.1"/>
</dbReference>
<feature type="domain" description="VOC" evidence="1">
    <location>
        <begin position="6"/>
        <end position="129"/>
    </location>
</feature>
<keyword evidence="3" id="KW-1185">Reference proteome</keyword>
<dbReference type="InterPro" id="IPR037523">
    <property type="entry name" value="VOC_core"/>
</dbReference>
<dbReference type="PROSITE" id="PS51819">
    <property type="entry name" value="VOC"/>
    <property type="match status" value="1"/>
</dbReference>
<evidence type="ECO:0000313" key="3">
    <source>
        <dbReference type="Proteomes" id="UP001589783"/>
    </source>
</evidence>
<dbReference type="InterPro" id="IPR041581">
    <property type="entry name" value="Glyoxalase_6"/>
</dbReference>
<dbReference type="InterPro" id="IPR029068">
    <property type="entry name" value="Glyas_Bleomycin-R_OHBP_Dase"/>
</dbReference>
<protein>
    <submittedName>
        <fullName evidence="2">VOC family protein</fullName>
    </submittedName>
</protein>
<sequence length="132" mass="14320">MTNSLRMAMITVDTTDARALSRWWRDAFDATVLEENEGWFVVLSLGEGSPLLAFQQVEDPAGVEGPLSVEPAERAKNRIHLDLVAQDRAATVDRLLAAGAVLVAEREMPGMSWVTLADPDGNQFCVAAAAEH</sequence>
<dbReference type="Proteomes" id="UP001589783">
    <property type="component" value="Unassembled WGS sequence"/>
</dbReference>
<proteinExistence type="predicted"/>
<dbReference type="CDD" id="cd06587">
    <property type="entry name" value="VOC"/>
    <property type="match status" value="1"/>
</dbReference>
<gene>
    <name evidence="2" type="ORF">ACFFJD_12095</name>
</gene>
<dbReference type="SUPFAM" id="SSF54593">
    <property type="entry name" value="Glyoxalase/Bleomycin resistance protein/Dihydroxybiphenyl dioxygenase"/>
    <property type="match status" value="1"/>
</dbReference>
<name>A0ABV6H9L6_9ACTN</name>
<dbReference type="EMBL" id="JBHLWV010000020">
    <property type="protein sequence ID" value="MFC0315588.1"/>
    <property type="molecule type" value="Genomic_DNA"/>
</dbReference>
<dbReference type="PANTHER" id="PTHR35908:SF1">
    <property type="entry name" value="CONSERVED PROTEIN"/>
    <property type="match status" value="1"/>
</dbReference>
<accession>A0ABV6H9L6</accession>
<organism evidence="2 3">
    <name type="scientific">Gordonia phosphorivorans</name>
    <dbReference type="NCBI Taxonomy" id="1056982"/>
    <lineage>
        <taxon>Bacteria</taxon>
        <taxon>Bacillati</taxon>
        <taxon>Actinomycetota</taxon>
        <taxon>Actinomycetes</taxon>
        <taxon>Mycobacteriales</taxon>
        <taxon>Gordoniaceae</taxon>
        <taxon>Gordonia</taxon>
    </lineage>
</organism>
<comment type="caution">
    <text evidence="2">The sequence shown here is derived from an EMBL/GenBank/DDBJ whole genome shotgun (WGS) entry which is preliminary data.</text>
</comment>
<dbReference type="PANTHER" id="PTHR35908">
    <property type="entry name" value="HYPOTHETICAL FUSION PROTEIN"/>
    <property type="match status" value="1"/>
</dbReference>